<comment type="caution">
    <text evidence="15">The sequence shown here is derived from an EMBL/GenBank/DDBJ whole genome shotgun (WGS) entry which is preliminary data.</text>
</comment>
<accession>A0A8J7RDW5</accession>
<evidence type="ECO:0000256" key="5">
    <source>
        <dbReference type="ARBA" id="ARBA00022485"/>
    </source>
</evidence>
<feature type="binding site" evidence="14">
    <location>
        <position position="37"/>
    </location>
    <ligand>
        <name>[4Fe-4S] cluster</name>
        <dbReference type="ChEBI" id="CHEBI:49883"/>
        <label>1</label>
        <note>ligand shared between dimeric partners</note>
    </ligand>
</feature>
<feature type="binding site" evidence="14">
    <location>
        <position position="259"/>
    </location>
    <ligand>
        <name>[Ni-4Fe-4S] cluster</name>
        <dbReference type="ChEBI" id="CHEBI:47739"/>
    </ligand>
</feature>
<feature type="binding site" evidence="14">
    <location>
        <position position="519"/>
    </location>
    <ligand>
        <name>[Ni-4Fe-4S] cluster</name>
        <dbReference type="ChEBI" id="CHEBI:47739"/>
    </ligand>
</feature>
<dbReference type="PANTHER" id="PTHR30109">
    <property type="entry name" value="HYDROXYLAMINE REDUCTASE"/>
    <property type="match status" value="1"/>
</dbReference>
<feature type="binding site" evidence="14">
    <location>
        <position position="447"/>
    </location>
    <ligand>
        <name>[Ni-4Fe-4S] cluster</name>
        <dbReference type="ChEBI" id="CHEBI:47739"/>
    </ligand>
</feature>
<dbReference type="PANTHER" id="PTHR30109:SF4">
    <property type="entry name" value="CARBON MONOXIDE DEHYDROGENASE"/>
    <property type="match status" value="1"/>
</dbReference>
<dbReference type="InterPro" id="IPR016099">
    <property type="entry name" value="Prismane-like_a/b-sand"/>
</dbReference>
<keyword evidence="9 13" id="KW-0408">Iron</keyword>
<dbReference type="OrthoDB" id="146433at2157"/>
<dbReference type="GO" id="GO:0004601">
    <property type="term" value="F:peroxidase activity"/>
    <property type="evidence" value="ECO:0007669"/>
    <property type="project" value="TreeGrafter"/>
</dbReference>
<evidence type="ECO:0000256" key="4">
    <source>
        <dbReference type="ARBA" id="ARBA00011738"/>
    </source>
</evidence>
<evidence type="ECO:0000256" key="12">
    <source>
        <dbReference type="ARBA" id="ARBA00048733"/>
    </source>
</evidence>
<evidence type="ECO:0000256" key="13">
    <source>
        <dbReference type="PIRNR" id="PIRNR005023"/>
    </source>
</evidence>
<comment type="function">
    <text evidence="2">CODH oxidizes carbon monoxide coupled, via CooF, to the reduction of a hydrogen cation by a hydrogenase (possibly CooH).</text>
</comment>
<keyword evidence="5 13" id="KW-0004">4Fe-4S</keyword>
<evidence type="ECO:0000256" key="2">
    <source>
        <dbReference type="ARBA" id="ARBA00002452"/>
    </source>
</evidence>
<keyword evidence="8 13" id="KW-0560">Oxidoreductase</keyword>
<comment type="cofactor">
    <cofactor evidence="11">
        <name>[Ni-4Fe-5S] cluster</name>
        <dbReference type="ChEBI" id="CHEBI:177874"/>
    </cofactor>
</comment>
<dbReference type="Proteomes" id="UP000740329">
    <property type="component" value="Unassembled WGS sequence"/>
</dbReference>
<evidence type="ECO:0000256" key="10">
    <source>
        <dbReference type="ARBA" id="ARBA00023014"/>
    </source>
</evidence>
<dbReference type="Gene3D" id="3.40.50.2030">
    <property type="match status" value="2"/>
</dbReference>
<keyword evidence="10 13" id="KW-0411">Iron-sulfur</keyword>
<sequence length="627" mass="68380">MKKVSEHDSINEMYKKLIEDNMSNIFDREDQQETVRCGFCSQGMSCQLCSNGPCRITPIVEGKRKIDSGACGIGPDAMAMRYMLLRNVMGTSTYTYHAKEAFRTLKSTAEGRTPFEIQDINKLKTFANACGLKVTSVNETAVNLAKFLYEQTYTSRPSIMVERFAPKPRQDLWNKLGIYPAGPQEEMLVSTSSCLTNVDSDYVSLALKAMRLGISCIYGAQIGLEMVQDILYGTPMPHKVDVDLGIVDPEYINIVVNGHEPFVGAALINMARSSKIQERARAEGAKGLRIVGSIETGQELIQRFNVDDVFVGLTGNWITIEPLLATNAVDVFAMDMNCSLPRLNEYSKKYNTTLISVSKLVKLPHVSINMDYEPHKVEKMAEEIINIAFKNYKNRKSTKSHVPNRKTEAIVGVSTEAILNILGGSLDPLLNAIKDGDIKGVVALISCTSIHGNGHDMNTVAIAKELIKKDILVVSAGCGNAALQVAGLTSLDAIDMAGSKLAGVCKLLKIPPVLSFGTCTDTGRISMLVTELTKALNVDTKDLPIAVTAPEYMEQKATIDALFALGFGLYTHVSPLPPVTGGESLVKLLTNDLENLTGAKLDVETDMVKAASNIESHINKKRSRLGI</sequence>
<evidence type="ECO:0000256" key="14">
    <source>
        <dbReference type="PIRSR" id="PIRSR005023-1"/>
    </source>
</evidence>
<feature type="binding site" evidence="14">
    <location>
        <position position="71"/>
    </location>
    <ligand>
        <name>[4Fe-4S] cluster</name>
        <dbReference type="ChEBI" id="CHEBI:49883"/>
        <label>2</label>
    </ligand>
</feature>
<protein>
    <recommendedName>
        <fullName evidence="13">Carbon monoxide dehydrogenase</fullName>
        <ecNumber evidence="13">1.2.7.4</ecNumber>
    </recommendedName>
</protein>
<dbReference type="SUPFAM" id="SSF56821">
    <property type="entry name" value="Prismane protein-like"/>
    <property type="match status" value="1"/>
</dbReference>
<keyword evidence="6 14" id="KW-0533">Nickel</keyword>
<feature type="binding site" evidence="14">
    <location>
        <position position="54"/>
    </location>
    <ligand>
        <name>[4Fe-4S] cluster</name>
        <dbReference type="ChEBI" id="CHEBI:49883"/>
        <label>2</label>
    </ligand>
</feature>
<dbReference type="GO" id="GO:0043885">
    <property type="term" value="F:anaerobic carbon-monoxide dehydrogenase activity"/>
    <property type="evidence" value="ECO:0007669"/>
    <property type="project" value="UniProtKB-UniRule"/>
</dbReference>
<reference evidence="15" key="1">
    <citation type="submission" date="2021-03" db="EMBL/GenBank/DDBJ databases">
        <title>Genomic Encyclopedia of Type Strains, Phase IV (KMG-V): Genome sequencing to study the core and pangenomes of soil and plant-associated prokaryotes.</title>
        <authorList>
            <person name="Whitman W."/>
        </authorList>
    </citation>
    <scope>NUCLEOTIDE SEQUENCE</scope>
    <source>
        <strain evidence="15">C4</strain>
    </source>
</reference>
<evidence type="ECO:0000313" key="16">
    <source>
        <dbReference type="Proteomes" id="UP000740329"/>
    </source>
</evidence>
<comment type="similarity">
    <text evidence="3">Belongs to the Ni-containing carbon monoxide dehydrogenase family.</text>
</comment>
<dbReference type="RefSeq" id="WP_209590952.1">
    <property type="nucleotide sequence ID" value="NZ_JAGGMU010000002.1"/>
</dbReference>
<dbReference type="InterPro" id="IPR016101">
    <property type="entry name" value="CO_DH_a-bundle"/>
</dbReference>
<dbReference type="NCBIfam" id="TIGR01702">
    <property type="entry name" value="CO_DH_cata"/>
    <property type="match status" value="1"/>
</dbReference>
<dbReference type="InterPro" id="IPR010047">
    <property type="entry name" value="CODH"/>
</dbReference>
<dbReference type="GO" id="GO:0050418">
    <property type="term" value="F:hydroxylamine reductase activity"/>
    <property type="evidence" value="ECO:0007669"/>
    <property type="project" value="TreeGrafter"/>
</dbReference>
<dbReference type="EMBL" id="JAGGMV010000002">
    <property type="protein sequence ID" value="MBP2201467.1"/>
    <property type="molecule type" value="Genomic_DNA"/>
</dbReference>
<dbReference type="AlphaFoldDB" id="A0A8J7RDW5"/>
<evidence type="ECO:0000256" key="11">
    <source>
        <dbReference type="ARBA" id="ARBA00034454"/>
    </source>
</evidence>
<keyword evidence="7 13" id="KW-0479">Metal-binding</keyword>
<comment type="cofactor">
    <cofactor evidence="1">
        <name>[4Fe-4S] cluster</name>
        <dbReference type="ChEBI" id="CHEBI:49883"/>
    </cofactor>
</comment>
<dbReference type="GO" id="GO:0042542">
    <property type="term" value="P:response to hydrogen peroxide"/>
    <property type="evidence" value="ECO:0007669"/>
    <property type="project" value="TreeGrafter"/>
</dbReference>
<comment type="subunit">
    <text evidence="4">Homodimer.</text>
</comment>
<dbReference type="PIRSF" id="PIRSF005023">
    <property type="entry name" value="CODH"/>
    <property type="match status" value="1"/>
</dbReference>
<comment type="catalytic activity">
    <reaction evidence="12 13">
        <text>CO + 2 oxidized [2Fe-2S]-[ferredoxin] + H2O = 2 reduced [2Fe-2S]-[ferredoxin] + CO2 + 2 H(+)</text>
        <dbReference type="Rhea" id="RHEA:21040"/>
        <dbReference type="Rhea" id="RHEA-COMP:10000"/>
        <dbReference type="Rhea" id="RHEA-COMP:10001"/>
        <dbReference type="ChEBI" id="CHEBI:15377"/>
        <dbReference type="ChEBI" id="CHEBI:15378"/>
        <dbReference type="ChEBI" id="CHEBI:16526"/>
        <dbReference type="ChEBI" id="CHEBI:17245"/>
        <dbReference type="ChEBI" id="CHEBI:33737"/>
        <dbReference type="ChEBI" id="CHEBI:33738"/>
        <dbReference type="EC" id="1.2.7.4"/>
    </reaction>
</comment>
<evidence type="ECO:0000256" key="3">
    <source>
        <dbReference type="ARBA" id="ARBA00010689"/>
    </source>
</evidence>
<evidence type="ECO:0000313" key="15">
    <source>
        <dbReference type="EMBL" id="MBP2201467.1"/>
    </source>
</evidence>
<proteinExistence type="inferred from homology"/>
<dbReference type="EC" id="1.2.7.4" evidence="13"/>
<feature type="binding site" evidence="14">
    <location>
        <position position="49"/>
    </location>
    <ligand>
        <name>[4Fe-4S] cluster</name>
        <dbReference type="ChEBI" id="CHEBI:49883"/>
        <label>2</label>
    </ligand>
</feature>
<dbReference type="GO" id="GO:0006091">
    <property type="term" value="P:generation of precursor metabolites and energy"/>
    <property type="evidence" value="ECO:0007669"/>
    <property type="project" value="InterPro"/>
</dbReference>
<evidence type="ECO:0000256" key="8">
    <source>
        <dbReference type="ARBA" id="ARBA00023002"/>
    </source>
</evidence>
<dbReference type="GO" id="GO:0051539">
    <property type="term" value="F:4 iron, 4 sulfur cluster binding"/>
    <property type="evidence" value="ECO:0007669"/>
    <property type="project" value="UniProtKB-UniRule"/>
</dbReference>
<dbReference type="GO" id="GO:0016151">
    <property type="term" value="F:nickel cation binding"/>
    <property type="evidence" value="ECO:0007669"/>
    <property type="project" value="InterPro"/>
</dbReference>
<dbReference type="Gene3D" id="1.20.1270.30">
    <property type="match status" value="1"/>
</dbReference>
<feature type="binding site" evidence="14">
    <location>
        <position position="338"/>
    </location>
    <ligand>
        <name>[Ni-4Fe-4S] cluster</name>
        <dbReference type="ChEBI" id="CHEBI:47739"/>
    </ligand>
</feature>
<evidence type="ECO:0000256" key="1">
    <source>
        <dbReference type="ARBA" id="ARBA00001966"/>
    </source>
</evidence>
<evidence type="ECO:0000256" key="7">
    <source>
        <dbReference type="ARBA" id="ARBA00022723"/>
    </source>
</evidence>
<gene>
    <name evidence="15" type="ORF">J3E07_000879</name>
</gene>
<feature type="binding site" evidence="14">
    <location>
        <position position="478"/>
    </location>
    <ligand>
        <name>[Ni-4Fe-4S] cluster</name>
        <dbReference type="ChEBI" id="CHEBI:47739"/>
    </ligand>
</feature>
<evidence type="ECO:0000256" key="6">
    <source>
        <dbReference type="ARBA" id="ARBA00022596"/>
    </source>
</evidence>
<evidence type="ECO:0000256" key="9">
    <source>
        <dbReference type="ARBA" id="ARBA00023004"/>
    </source>
</evidence>
<dbReference type="InterPro" id="IPR011254">
    <property type="entry name" value="Prismane-like_sf"/>
</dbReference>
<organism evidence="15 16">
    <name type="scientific">Methanococcus voltae</name>
    <dbReference type="NCBI Taxonomy" id="2188"/>
    <lineage>
        <taxon>Archaea</taxon>
        <taxon>Methanobacteriati</taxon>
        <taxon>Methanobacteriota</taxon>
        <taxon>Methanomada group</taxon>
        <taxon>Methanococci</taxon>
        <taxon>Methanococcales</taxon>
        <taxon>Methanococcaceae</taxon>
        <taxon>Methanococcus</taxon>
    </lineage>
</organism>
<name>A0A8J7RDW5_METVO</name>
<feature type="binding site" evidence="14">
    <location>
        <position position="46"/>
    </location>
    <ligand>
        <name>[4Fe-4S] cluster</name>
        <dbReference type="ChEBI" id="CHEBI:49883"/>
        <label>2</label>
    </ligand>
</feature>
<dbReference type="Pfam" id="PF03063">
    <property type="entry name" value="Prismane"/>
    <property type="match status" value="1"/>
</dbReference>
<dbReference type="InterPro" id="IPR004137">
    <property type="entry name" value="HCP/CODH"/>
</dbReference>